<evidence type="ECO:0000259" key="1">
    <source>
        <dbReference type="Pfam" id="PF17906"/>
    </source>
</evidence>
<proteinExistence type="predicted"/>
<gene>
    <name evidence="2" type="ORF">WH47_03785</name>
</gene>
<feature type="domain" description="Mos1 transposase HTH" evidence="1">
    <location>
        <begin position="4"/>
        <end position="47"/>
    </location>
</feature>
<dbReference type="AlphaFoldDB" id="A0A0L7QUP2"/>
<evidence type="ECO:0000313" key="3">
    <source>
        <dbReference type="Proteomes" id="UP000053825"/>
    </source>
</evidence>
<reference evidence="2 3" key="1">
    <citation type="submission" date="2015-07" db="EMBL/GenBank/DDBJ databases">
        <title>The genome of Habropoda laboriosa.</title>
        <authorList>
            <person name="Pan H."/>
            <person name="Kapheim K."/>
        </authorList>
    </citation>
    <scope>NUCLEOTIDE SEQUENCE [LARGE SCALE GENOMIC DNA]</scope>
    <source>
        <strain evidence="2">0110345459</strain>
    </source>
</reference>
<evidence type="ECO:0000313" key="2">
    <source>
        <dbReference type="EMBL" id="KOC62372.1"/>
    </source>
</evidence>
<feature type="non-terminal residue" evidence="2">
    <location>
        <position position="1"/>
    </location>
</feature>
<name>A0A0L7QUP2_9HYME</name>
<dbReference type="Proteomes" id="UP000053825">
    <property type="component" value="Unassembled WGS sequence"/>
</dbReference>
<accession>A0A0L7QUP2</accession>
<dbReference type="EMBL" id="KQ414731">
    <property type="protein sequence ID" value="KOC62372.1"/>
    <property type="molecule type" value="Genomic_DNA"/>
</dbReference>
<dbReference type="Pfam" id="PF17906">
    <property type="entry name" value="HTH_48"/>
    <property type="match status" value="1"/>
</dbReference>
<dbReference type="InterPro" id="IPR041426">
    <property type="entry name" value="Mos1_HTH"/>
</dbReference>
<organism evidence="2 3">
    <name type="scientific">Habropoda laboriosa</name>
    <dbReference type="NCBI Taxonomy" id="597456"/>
    <lineage>
        <taxon>Eukaryota</taxon>
        <taxon>Metazoa</taxon>
        <taxon>Ecdysozoa</taxon>
        <taxon>Arthropoda</taxon>
        <taxon>Hexapoda</taxon>
        <taxon>Insecta</taxon>
        <taxon>Pterygota</taxon>
        <taxon>Neoptera</taxon>
        <taxon>Endopterygota</taxon>
        <taxon>Hymenoptera</taxon>
        <taxon>Apocrita</taxon>
        <taxon>Aculeata</taxon>
        <taxon>Apoidea</taxon>
        <taxon>Anthophila</taxon>
        <taxon>Apidae</taxon>
        <taxon>Habropoda</taxon>
    </lineage>
</organism>
<dbReference type="Gene3D" id="1.10.10.1450">
    <property type="match status" value="1"/>
</dbReference>
<protein>
    <recommendedName>
        <fullName evidence="1">Mos1 transposase HTH domain-containing protein</fullName>
    </recommendedName>
</protein>
<sequence>NYRDIRVIFLCKFKHGNTVAKIVENIKLAFKEDCVNVRTLQRWCVKFTIDDFSLEMKR</sequence>
<keyword evidence="3" id="KW-1185">Reference proteome</keyword>